<gene>
    <name evidence="7" type="ORF">E0486_08585</name>
</gene>
<keyword evidence="5" id="KW-0812">Transmembrane</keyword>
<dbReference type="Pfam" id="PF08534">
    <property type="entry name" value="Redoxin"/>
    <property type="match status" value="1"/>
</dbReference>
<dbReference type="PANTHER" id="PTHR42852">
    <property type="entry name" value="THIOL:DISULFIDE INTERCHANGE PROTEIN DSBE"/>
    <property type="match status" value="1"/>
</dbReference>
<feature type="transmembrane region" description="Helical" evidence="5">
    <location>
        <begin position="187"/>
        <end position="208"/>
    </location>
</feature>
<dbReference type="AlphaFoldDB" id="A0A4R4E5C1"/>
<dbReference type="InterPro" id="IPR013766">
    <property type="entry name" value="Thioredoxin_domain"/>
</dbReference>
<feature type="transmembrane region" description="Helical" evidence="5">
    <location>
        <begin position="263"/>
        <end position="283"/>
    </location>
</feature>
<dbReference type="EMBL" id="SKFH01000010">
    <property type="protein sequence ID" value="TCZ72825.1"/>
    <property type="molecule type" value="Genomic_DNA"/>
</dbReference>
<evidence type="ECO:0000256" key="5">
    <source>
        <dbReference type="SAM" id="Phobius"/>
    </source>
</evidence>
<dbReference type="GO" id="GO:0030313">
    <property type="term" value="C:cell envelope"/>
    <property type="evidence" value="ECO:0007669"/>
    <property type="project" value="UniProtKB-SubCell"/>
</dbReference>
<feature type="transmembrane region" description="Helical" evidence="5">
    <location>
        <begin position="23"/>
        <end position="46"/>
    </location>
</feature>
<dbReference type="OrthoDB" id="1095575at2"/>
<keyword evidence="5" id="KW-1133">Transmembrane helix</keyword>
<keyword evidence="4" id="KW-0676">Redox-active center</keyword>
<evidence type="ECO:0000256" key="2">
    <source>
        <dbReference type="ARBA" id="ARBA00022748"/>
    </source>
</evidence>
<reference evidence="7 8" key="1">
    <citation type="submission" date="2019-03" db="EMBL/GenBank/DDBJ databases">
        <authorList>
            <person name="Kim M.K.M."/>
        </authorList>
    </citation>
    <scope>NUCLEOTIDE SEQUENCE [LARGE SCALE GENOMIC DNA]</scope>
    <source>
        <strain evidence="7 8">17J68-15</strain>
    </source>
</reference>
<dbReference type="GO" id="GO:0017004">
    <property type="term" value="P:cytochrome complex assembly"/>
    <property type="evidence" value="ECO:0007669"/>
    <property type="project" value="UniProtKB-KW"/>
</dbReference>
<dbReference type="Pfam" id="PF12730">
    <property type="entry name" value="ABC2_membrane_4"/>
    <property type="match status" value="1"/>
</dbReference>
<feature type="domain" description="Thioredoxin" evidence="6">
    <location>
        <begin position="588"/>
        <end position="732"/>
    </location>
</feature>
<dbReference type="InterPro" id="IPR017937">
    <property type="entry name" value="Thioredoxin_CS"/>
</dbReference>
<dbReference type="PROSITE" id="PS00194">
    <property type="entry name" value="THIOREDOXIN_1"/>
    <property type="match status" value="1"/>
</dbReference>
<protein>
    <submittedName>
        <fullName evidence="7">Redoxin domain-containing protein</fullName>
    </submittedName>
</protein>
<keyword evidence="8" id="KW-1185">Reference proteome</keyword>
<evidence type="ECO:0000256" key="3">
    <source>
        <dbReference type="ARBA" id="ARBA00023157"/>
    </source>
</evidence>
<evidence type="ECO:0000313" key="7">
    <source>
        <dbReference type="EMBL" id="TCZ72825.1"/>
    </source>
</evidence>
<evidence type="ECO:0000259" key="6">
    <source>
        <dbReference type="PROSITE" id="PS51352"/>
    </source>
</evidence>
<keyword evidence="2" id="KW-0201">Cytochrome c-type biogenesis</keyword>
<accession>A0A4R4E5C1</accession>
<dbReference type="InterPro" id="IPR050553">
    <property type="entry name" value="Thioredoxin_ResA/DsbE_sf"/>
</dbReference>
<dbReference type="CDD" id="cd02966">
    <property type="entry name" value="TlpA_like_family"/>
    <property type="match status" value="1"/>
</dbReference>
<keyword evidence="3" id="KW-1015">Disulfide bond</keyword>
<dbReference type="RefSeq" id="WP_131851748.1">
    <property type="nucleotide sequence ID" value="NZ_SKFH01000010.1"/>
</dbReference>
<dbReference type="InterPro" id="IPR013740">
    <property type="entry name" value="Redoxin"/>
</dbReference>
<feature type="transmembrane region" description="Helical" evidence="5">
    <location>
        <begin position="149"/>
        <end position="175"/>
    </location>
</feature>
<dbReference type="PROSITE" id="PS51352">
    <property type="entry name" value="THIOREDOXIN_2"/>
    <property type="match status" value="1"/>
</dbReference>
<feature type="transmembrane region" description="Helical" evidence="5">
    <location>
        <begin position="66"/>
        <end position="84"/>
    </location>
</feature>
<dbReference type="CDD" id="cd21809">
    <property type="entry name" value="ABC-2_lan_permease-like"/>
    <property type="match status" value="1"/>
</dbReference>
<keyword evidence="5" id="KW-0472">Membrane</keyword>
<dbReference type="InterPro" id="IPR036249">
    <property type="entry name" value="Thioredoxin-like_sf"/>
</dbReference>
<dbReference type="SUPFAM" id="SSF52833">
    <property type="entry name" value="Thioredoxin-like"/>
    <property type="match status" value="1"/>
</dbReference>
<feature type="transmembrane region" description="Helical" evidence="5">
    <location>
        <begin position="112"/>
        <end position="137"/>
    </location>
</feature>
<dbReference type="PANTHER" id="PTHR42852:SF6">
    <property type="entry name" value="THIOL:DISULFIDE INTERCHANGE PROTEIN DSBE"/>
    <property type="match status" value="1"/>
</dbReference>
<dbReference type="Gene3D" id="3.40.30.10">
    <property type="entry name" value="Glutaredoxin"/>
    <property type="match status" value="1"/>
</dbReference>
<evidence type="ECO:0000256" key="1">
    <source>
        <dbReference type="ARBA" id="ARBA00004196"/>
    </source>
</evidence>
<comment type="caution">
    <text evidence="7">The sequence shown here is derived from an EMBL/GenBank/DDBJ whole genome shotgun (WGS) entry which is preliminary data.</text>
</comment>
<name>A0A4R4E5C1_9BACT</name>
<evidence type="ECO:0000313" key="8">
    <source>
        <dbReference type="Proteomes" id="UP000295164"/>
    </source>
</evidence>
<feature type="transmembrane region" description="Helical" evidence="5">
    <location>
        <begin position="234"/>
        <end position="251"/>
    </location>
</feature>
<sequence length="733" mass="82345">MRLFFATHGACFRAEWIKLKRTGLFWMGLGSALFIPAIQTIAQFFIHPSQGGNVWNSFLEHCLTGFTAFFYPLFLCITMLRLVYLEHKADTWKVLETQPVSRLALFGVKYEVALLVAALSLLALVACAIGGGALVQVLRPEMNFQKSTIHWSLLGGALLRFWIASFGILALQYYLSLLIKNFGWPMTISLVAVIAGGVPAGFGIWPWFPWSATNLTGAAYKGNPRGGLLLPHEWLSLLWAALFLVLGYQLLTQRRFAAAHVRGRRGLATGLGIVVFAVAVWAINQPRIADRYDSTVLSGTFQTKKPLRTVAFVRQPFNDTQAVAFLNGGAFRLRLPDTLPVGFYELQAGSHAIRIFFGGRDSLHVAVEEKEQSADLSFGGTRVAENEFLQRNTQPDFSYITQFFGNAGPAAFGSQLANAVESEERDLAQFHTVDNVGVAPDFVTAYSRIIRLAALQLTEIEYPKSFALYHPNETLKYPKRIEELRNSLSNNDPALLPVPGYLSYLGELLRLRSARSANRDSAFRAESARLLQRPELREALALQVARERMRRIPDTAARAAFVQAALADVQEPRYRRLLQQDLMQLNSLMRGRRAPDFASEGSNNSVFSLEQFHGRYVVLDVWATWCGPCRKESPYFEDMAERYTDEKLLFVAVSVDEEKAAWQREARFRSSRVLQLHVPDAMEQFLKPYSIETIPRFLLIGPDGRILNAFMPPPSDPGFASILQREIPFVSHY</sequence>
<proteinExistence type="predicted"/>
<dbReference type="GO" id="GO:0016491">
    <property type="term" value="F:oxidoreductase activity"/>
    <property type="evidence" value="ECO:0007669"/>
    <property type="project" value="InterPro"/>
</dbReference>
<evidence type="ECO:0000256" key="4">
    <source>
        <dbReference type="ARBA" id="ARBA00023284"/>
    </source>
</evidence>
<dbReference type="Proteomes" id="UP000295164">
    <property type="component" value="Unassembled WGS sequence"/>
</dbReference>
<comment type="subcellular location">
    <subcellularLocation>
        <location evidence="1">Cell envelope</location>
    </subcellularLocation>
</comment>
<organism evidence="7 8">
    <name type="scientific">Flaviaesturariibacter aridisoli</name>
    <dbReference type="NCBI Taxonomy" id="2545761"/>
    <lineage>
        <taxon>Bacteria</taxon>
        <taxon>Pseudomonadati</taxon>
        <taxon>Bacteroidota</taxon>
        <taxon>Chitinophagia</taxon>
        <taxon>Chitinophagales</taxon>
        <taxon>Chitinophagaceae</taxon>
        <taxon>Flaviaestuariibacter</taxon>
    </lineage>
</organism>